<proteinExistence type="predicted"/>
<reference evidence="1" key="1">
    <citation type="journal article" date="2021" name="New Phytol.">
        <title>Evolutionary innovations through gain and loss of genes in the ectomycorrhizal Boletales.</title>
        <authorList>
            <person name="Wu G."/>
            <person name="Miyauchi S."/>
            <person name="Morin E."/>
            <person name="Kuo A."/>
            <person name="Drula E."/>
            <person name="Varga T."/>
            <person name="Kohler A."/>
            <person name="Feng B."/>
            <person name="Cao Y."/>
            <person name="Lipzen A."/>
            <person name="Daum C."/>
            <person name="Hundley H."/>
            <person name="Pangilinan J."/>
            <person name="Johnson J."/>
            <person name="Barry K."/>
            <person name="LaButti K."/>
            <person name="Ng V."/>
            <person name="Ahrendt S."/>
            <person name="Min B."/>
            <person name="Choi I.G."/>
            <person name="Park H."/>
            <person name="Plett J.M."/>
            <person name="Magnuson J."/>
            <person name="Spatafora J.W."/>
            <person name="Nagy L.G."/>
            <person name="Henrissat B."/>
            <person name="Grigoriev I.V."/>
            <person name="Yang Z.L."/>
            <person name="Xu J."/>
            <person name="Martin F.M."/>
        </authorList>
    </citation>
    <scope>NUCLEOTIDE SEQUENCE</scope>
    <source>
        <strain evidence="1">ATCC 28755</strain>
    </source>
</reference>
<dbReference type="EMBL" id="MU268363">
    <property type="protein sequence ID" value="KAH7904783.1"/>
    <property type="molecule type" value="Genomic_DNA"/>
</dbReference>
<sequence length="228" mass="25629">MARPAIHKTEEAKRQAAKEKRLKHYNNTDLKNRDAINARRRIECLPENRLVKRRKRSPCTKKATEPQEGAPGDDASANGKDSDFDPDNMTLTDCLSLVKDAKDELLELVGGAPRTYVGSVLHKFVATMEYSESAEDDDSDRDVSVITRAIDAIEDIHAKGHAGQDTIYEMCGVCEEWFAADQICRAMRNIVAMLEDIYCLALEGGVALAEAHMLGHLMYQRLDNEFWE</sequence>
<name>A0ACB7ZWQ5_9AGAM</name>
<comment type="caution">
    <text evidence="1">The sequence shown here is derived from an EMBL/GenBank/DDBJ whole genome shotgun (WGS) entry which is preliminary data.</text>
</comment>
<organism evidence="1 2">
    <name type="scientific">Hygrophoropsis aurantiaca</name>
    <dbReference type="NCBI Taxonomy" id="72124"/>
    <lineage>
        <taxon>Eukaryota</taxon>
        <taxon>Fungi</taxon>
        <taxon>Dikarya</taxon>
        <taxon>Basidiomycota</taxon>
        <taxon>Agaricomycotina</taxon>
        <taxon>Agaricomycetes</taxon>
        <taxon>Agaricomycetidae</taxon>
        <taxon>Boletales</taxon>
        <taxon>Coniophorineae</taxon>
        <taxon>Hygrophoropsidaceae</taxon>
        <taxon>Hygrophoropsis</taxon>
    </lineage>
</organism>
<accession>A0ACB7ZWQ5</accession>
<dbReference type="Proteomes" id="UP000790377">
    <property type="component" value="Unassembled WGS sequence"/>
</dbReference>
<gene>
    <name evidence="1" type="ORF">BJ138DRAFT_1119087</name>
</gene>
<keyword evidence="2" id="KW-1185">Reference proteome</keyword>
<evidence type="ECO:0000313" key="2">
    <source>
        <dbReference type="Proteomes" id="UP000790377"/>
    </source>
</evidence>
<protein>
    <submittedName>
        <fullName evidence="1">Uncharacterized protein</fullName>
    </submittedName>
</protein>
<evidence type="ECO:0000313" key="1">
    <source>
        <dbReference type="EMBL" id="KAH7904783.1"/>
    </source>
</evidence>